<accession>A0ABQ1L101</accession>
<sequence length="53" mass="6171">MLHGNKPDDIIWDPYALDSLKIPERHQYSESELESRIIELLQHAIDHGSVFNV</sequence>
<proteinExistence type="predicted"/>
<comment type="caution">
    <text evidence="1">The sequence shown here is derived from an EMBL/GenBank/DDBJ whole genome shotgun (WGS) entry which is preliminary data.</text>
</comment>
<name>A0ABQ1L101_9SPHI</name>
<dbReference type="EMBL" id="BMIK01000001">
    <property type="protein sequence ID" value="GGC14506.1"/>
    <property type="molecule type" value="Genomic_DNA"/>
</dbReference>
<keyword evidence="2" id="KW-1185">Reference proteome</keyword>
<evidence type="ECO:0000313" key="2">
    <source>
        <dbReference type="Proteomes" id="UP000597338"/>
    </source>
</evidence>
<dbReference type="Proteomes" id="UP000597338">
    <property type="component" value="Unassembled WGS sequence"/>
</dbReference>
<gene>
    <name evidence="1" type="ORF">GCM10011386_02780</name>
</gene>
<reference evidence="2" key="1">
    <citation type="journal article" date="2019" name="Int. J. Syst. Evol. Microbiol.">
        <title>The Global Catalogue of Microorganisms (GCM) 10K type strain sequencing project: providing services to taxonomists for standard genome sequencing and annotation.</title>
        <authorList>
            <consortium name="The Broad Institute Genomics Platform"/>
            <consortium name="The Broad Institute Genome Sequencing Center for Infectious Disease"/>
            <person name="Wu L."/>
            <person name="Ma J."/>
        </authorList>
    </citation>
    <scope>NUCLEOTIDE SEQUENCE [LARGE SCALE GENOMIC DNA]</scope>
    <source>
        <strain evidence="2">CGMCC 1.15342</strain>
    </source>
</reference>
<evidence type="ECO:0000313" key="1">
    <source>
        <dbReference type="EMBL" id="GGC14506.1"/>
    </source>
</evidence>
<organism evidence="1 2">
    <name type="scientific">Parapedobacter defluvii</name>
    <dbReference type="NCBI Taxonomy" id="2045106"/>
    <lineage>
        <taxon>Bacteria</taxon>
        <taxon>Pseudomonadati</taxon>
        <taxon>Bacteroidota</taxon>
        <taxon>Sphingobacteriia</taxon>
        <taxon>Sphingobacteriales</taxon>
        <taxon>Sphingobacteriaceae</taxon>
        <taxon>Parapedobacter</taxon>
    </lineage>
</organism>
<protein>
    <submittedName>
        <fullName evidence="1">Uncharacterized protein</fullName>
    </submittedName>
</protein>